<dbReference type="Pfam" id="PF10721">
    <property type="entry name" value="DUF2514"/>
    <property type="match status" value="1"/>
</dbReference>
<evidence type="ECO:0000256" key="6">
    <source>
        <dbReference type="ARBA" id="ARBA00023295"/>
    </source>
</evidence>
<dbReference type="Pfam" id="PF00959">
    <property type="entry name" value="Phage_lysozyme"/>
    <property type="match status" value="1"/>
</dbReference>
<dbReference type="CDD" id="cd00737">
    <property type="entry name" value="lyz_endolysin_autolysin"/>
    <property type="match status" value="1"/>
</dbReference>
<dbReference type="InterPro" id="IPR033907">
    <property type="entry name" value="Endolysin_autolysin"/>
</dbReference>
<evidence type="ECO:0000256" key="5">
    <source>
        <dbReference type="ARBA" id="ARBA00023200"/>
    </source>
</evidence>
<dbReference type="Gene3D" id="1.10.530.40">
    <property type="match status" value="1"/>
</dbReference>
<keyword evidence="4" id="KW-0378">Hydrolase</keyword>
<sequence>MRTSQRGLSLIMSFEGLRLQAYQDAVGVWTIGYGTTRGVKAGMSISKEQAERMLLNDVQRFEPEVQRLVTAELNQNQWDALISFTYNLGAANLESSTLRRLLNAGDYAAAAEQFPRWNKAGGKVLPGLVRRRAAEPIALLAVVGSYWLVYQHGRSVERAEAAVASAQRDSGDRLAELLGERGERQEEQRRAAAHEEVRQHAQEQRTIAETTAAGADAAGQRLHDEAGKLAAAVGCSSQDPAVAARGEAARRAAMVLSDLLARADARAGELASAYDRARIAGLACEASYGSLLEEGRPLVQPE</sequence>
<dbReference type="EMBL" id="LIAE01010098">
    <property type="protein sequence ID" value="PAV66440.1"/>
    <property type="molecule type" value="Genomic_DNA"/>
</dbReference>
<evidence type="ECO:0000256" key="1">
    <source>
        <dbReference type="ARBA" id="ARBA00000632"/>
    </source>
</evidence>
<evidence type="ECO:0000256" key="4">
    <source>
        <dbReference type="ARBA" id="ARBA00022801"/>
    </source>
</evidence>
<proteinExistence type="inferred from homology"/>
<dbReference type="InterPro" id="IPR002196">
    <property type="entry name" value="Glyco_hydro_24"/>
</dbReference>
<keyword evidence="6" id="KW-0326">Glycosidase</keyword>
<dbReference type="InterPro" id="IPR023346">
    <property type="entry name" value="Lysozyme-like_dom_sf"/>
</dbReference>
<dbReference type="STRING" id="2018661.A0A2A2JXU9"/>
<dbReference type="GO" id="GO:0009253">
    <property type="term" value="P:peptidoglycan catabolic process"/>
    <property type="evidence" value="ECO:0007669"/>
    <property type="project" value="InterPro"/>
</dbReference>
<dbReference type="GO" id="GO:0031640">
    <property type="term" value="P:killing of cells of another organism"/>
    <property type="evidence" value="ECO:0007669"/>
    <property type="project" value="UniProtKB-KW"/>
</dbReference>
<name>A0A2A2JXU9_9BILA</name>
<comment type="caution">
    <text evidence="7">The sequence shown here is derived from an EMBL/GenBank/DDBJ whole genome shotgun (WGS) entry which is preliminary data.</text>
</comment>
<dbReference type="OrthoDB" id="6338733at2759"/>
<evidence type="ECO:0000313" key="8">
    <source>
        <dbReference type="Proteomes" id="UP000218231"/>
    </source>
</evidence>
<evidence type="ECO:0000256" key="3">
    <source>
        <dbReference type="ARBA" id="ARBA00022638"/>
    </source>
</evidence>
<dbReference type="SUPFAM" id="SSF53955">
    <property type="entry name" value="Lysozyme-like"/>
    <property type="match status" value="1"/>
</dbReference>
<keyword evidence="8" id="KW-1185">Reference proteome</keyword>
<dbReference type="PANTHER" id="PTHR38107">
    <property type="match status" value="1"/>
</dbReference>
<accession>A0A2A2JXU9</accession>
<dbReference type="InterPro" id="IPR051018">
    <property type="entry name" value="Bacteriophage_GH24"/>
</dbReference>
<dbReference type="Proteomes" id="UP000218231">
    <property type="component" value="Unassembled WGS sequence"/>
</dbReference>
<dbReference type="InterPro" id="IPR019659">
    <property type="entry name" value="DUF2514"/>
</dbReference>
<dbReference type="HAMAP" id="MF_04110">
    <property type="entry name" value="ENDOLYSIN_T4"/>
    <property type="match status" value="1"/>
</dbReference>
<reference evidence="7 8" key="1">
    <citation type="journal article" date="2017" name="Curr. Biol.">
        <title>Genome architecture and evolution of a unichromosomal asexual nematode.</title>
        <authorList>
            <person name="Fradin H."/>
            <person name="Zegar C."/>
            <person name="Gutwein M."/>
            <person name="Lucas J."/>
            <person name="Kovtun M."/>
            <person name="Corcoran D."/>
            <person name="Baugh L.R."/>
            <person name="Kiontke K."/>
            <person name="Gunsalus K."/>
            <person name="Fitch D.H."/>
            <person name="Piano F."/>
        </authorList>
    </citation>
    <scope>NUCLEOTIDE SEQUENCE [LARGE SCALE GENOMIC DNA]</scope>
    <source>
        <strain evidence="7">PF1309</strain>
    </source>
</reference>
<protein>
    <recommendedName>
        <fullName evidence="9">Lysozyme</fullName>
    </recommendedName>
</protein>
<keyword evidence="3" id="KW-0081">Bacteriolytic enzyme</keyword>
<comment type="catalytic activity">
    <reaction evidence="1">
        <text>Hydrolysis of (1-&gt;4)-beta-linkages between N-acetylmuramic acid and N-acetyl-D-glucosamine residues in a peptidoglycan and between N-acetyl-D-glucosamine residues in chitodextrins.</text>
        <dbReference type="EC" id="3.2.1.17"/>
    </reaction>
</comment>
<evidence type="ECO:0000313" key="7">
    <source>
        <dbReference type="EMBL" id="PAV66440.1"/>
    </source>
</evidence>
<dbReference type="AlphaFoldDB" id="A0A2A2JXU9"/>
<evidence type="ECO:0008006" key="9">
    <source>
        <dbReference type="Google" id="ProtNLM"/>
    </source>
</evidence>
<evidence type="ECO:0000256" key="2">
    <source>
        <dbReference type="ARBA" id="ARBA00022529"/>
    </source>
</evidence>
<dbReference type="PANTHER" id="PTHR38107:SF3">
    <property type="entry name" value="LYSOZYME RRRD-RELATED"/>
    <property type="match status" value="1"/>
</dbReference>
<keyword evidence="2" id="KW-0929">Antimicrobial</keyword>
<dbReference type="GO" id="GO:0042742">
    <property type="term" value="P:defense response to bacterium"/>
    <property type="evidence" value="ECO:0007669"/>
    <property type="project" value="UniProtKB-KW"/>
</dbReference>
<organism evidence="7 8">
    <name type="scientific">Diploscapter pachys</name>
    <dbReference type="NCBI Taxonomy" id="2018661"/>
    <lineage>
        <taxon>Eukaryota</taxon>
        <taxon>Metazoa</taxon>
        <taxon>Ecdysozoa</taxon>
        <taxon>Nematoda</taxon>
        <taxon>Chromadorea</taxon>
        <taxon>Rhabditida</taxon>
        <taxon>Rhabditina</taxon>
        <taxon>Rhabditomorpha</taxon>
        <taxon>Rhabditoidea</taxon>
        <taxon>Rhabditidae</taxon>
        <taxon>Diploscapter</taxon>
    </lineage>
</organism>
<dbReference type="InterPro" id="IPR023347">
    <property type="entry name" value="Lysozyme_dom_sf"/>
</dbReference>
<dbReference type="GO" id="GO:0003796">
    <property type="term" value="F:lysozyme activity"/>
    <property type="evidence" value="ECO:0007669"/>
    <property type="project" value="UniProtKB-EC"/>
</dbReference>
<keyword evidence="5" id="KW-1035">Host cytoplasm</keyword>
<gene>
    <name evidence="7" type="ORF">WR25_26606</name>
</gene>
<dbReference type="InterPro" id="IPR034690">
    <property type="entry name" value="Endolysin_T4_type"/>
</dbReference>
<dbReference type="GO" id="GO:0016998">
    <property type="term" value="P:cell wall macromolecule catabolic process"/>
    <property type="evidence" value="ECO:0007669"/>
    <property type="project" value="InterPro"/>
</dbReference>